<dbReference type="InterPro" id="IPR005467">
    <property type="entry name" value="His_kinase_dom"/>
</dbReference>
<evidence type="ECO:0000259" key="7">
    <source>
        <dbReference type="PROSITE" id="PS50109"/>
    </source>
</evidence>
<dbReference type="PANTHER" id="PTHR43304">
    <property type="entry name" value="PHYTOCHROME-LIKE PROTEIN CPH1"/>
    <property type="match status" value="1"/>
</dbReference>
<dbReference type="InterPro" id="IPR013767">
    <property type="entry name" value="PAS_fold"/>
</dbReference>
<dbReference type="Pfam" id="PF00989">
    <property type="entry name" value="PAS"/>
    <property type="match status" value="1"/>
</dbReference>
<dbReference type="InterPro" id="IPR035965">
    <property type="entry name" value="PAS-like_dom_sf"/>
</dbReference>
<dbReference type="InterPro" id="IPR003661">
    <property type="entry name" value="HisK_dim/P_dom"/>
</dbReference>
<dbReference type="Pfam" id="PF00512">
    <property type="entry name" value="HisKA"/>
    <property type="match status" value="1"/>
</dbReference>
<dbReference type="InterPro" id="IPR013655">
    <property type="entry name" value="PAS_fold_3"/>
</dbReference>
<evidence type="ECO:0000313" key="10">
    <source>
        <dbReference type="EMBL" id="NSL53986.1"/>
    </source>
</evidence>
<dbReference type="InterPro" id="IPR004358">
    <property type="entry name" value="Sig_transdc_His_kin-like_C"/>
</dbReference>
<reference evidence="10 11" key="1">
    <citation type="submission" date="2020-06" db="EMBL/GenBank/DDBJ databases">
        <title>Draft genome of Uliginosibacterium sp. IMCC34675.</title>
        <authorList>
            <person name="Song J."/>
        </authorList>
    </citation>
    <scope>NUCLEOTIDE SEQUENCE [LARGE SCALE GENOMIC DNA]</scope>
    <source>
        <strain evidence="10 11">IMCC34675</strain>
    </source>
</reference>
<evidence type="ECO:0000256" key="6">
    <source>
        <dbReference type="SAM" id="Phobius"/>
    </source>
</evidence>
<keyword evidence="6" id="KW-0812">Transmembrane</keyword>
<evidence type="ECO:0000313" key="11">
    <source>
        <dbReference type="Proteomes" id="UP000778523"/>
    </source>
</evidence>
<evidence type="ECO:0000256" key="1">
    <source>
        <dbReference type="ARBA" id="ARBA00000085"/>
    </source>
</evidence>
<dbReference type="Pfam" id="PF08447">
    <property type="entry name" value="PAS_3"/>
    <property type="match status" value="1"/>
</dbReference>
<dbReference type="SMART" id="SM00387">
    <property type="entry name" value="HATPase_c"/>
    <property type="match status" value="1"/>
</dbReference>
<dbReference type="PRINTS" id="PR00344">
    <property type="entry name" value="BCTRLSENSOR"/>
</dbReference>
<feature type="transmembrane region" description="Helical" evidence="6">
    <location>
        <begin position="51"/>
        <end position="72"/>
    </location>
</feature>
<dbReference type="InterPro" id="IPR001610">
    <property type="entry name" value="PAC"/>
</dbReference>
<protein>
    <recommendedName>
        <fullName evidence="2">histidine kinase</fullName>
        <ecNumber evidence="2">2.7.13.3</ecNumber>
    </recommendedName>
</protein>
<dbReference type="InterPro" id="IPR000014">
    <property type="entry name" value="PAS"/>
</dbReference>
<feature type="transmembrane region" description="Helical" evidence="6">
    <location>
        <begin position="20"/>
        <end position="39"/>
    </location>
</feature>
<dbReference type="SUPFAM" id="SSF55785">
    <property type="entry name" value="PYP-like sensor domain (PAS domain)"/>
    <property type="match status" value="3"/>
</dbReference>
<evidence type="ECO:0000256" key="4">
    <source>
        <dbReference type="ARBA" id="ARBA00022679"/>
    </source>
</evidence>
<proteinExistence type="predicted"/>
<dbReference type="CDD" id="cd00082">
    <property type="entry name" value="HisKA"/>
    <property type="match status" value="1"/>
</dbReference>
<feature type="domain" description="PAC" evidence="9">
    <location>
        <begin position="279"/>
        <end position="331"/>
    </location>
</feature>
<keyword evidence="6" id="KW-1133">Transmembrane helix</keyword>
<sequence length="695" mass="77162">MESRDNSENLAPPAPAPQSSLLSVLILAIVLGLVWFAALPQDSNALASDRMRLSLAIIVALIAVAGWGLVLASKQNQRAGQIAEERDLFFSLSLDILGVLGLSGRFERINPAVLNILGLKPETLTEGMSLLDIAHPEDVQLATSRLQELAAGRPVNFELRCRCGDGSWRWLSWSANPALDEARIYVVAHDITERKASEELLRADSSFRQAMENSVLTGMQAVAPDGRILHVNRAFAELVGWSAEELAGQAPPYVFWPEEDREQNRQRLRQCMQGQASREGLELVIRRRNGVRVDVRLHLSPLVDNQGEQTGWMTAMTDITEQKRARTELQAANERITTVLDGLDAAVYVSEAGSGELLYTNRAFDAQHTRVGESCLLVVPQPELGDYPGDPRKLGAADVPRELFDGELQHPFTGQWFHLRERALRWVDGRIVRLGVATDITALKRAEELTREQEQRLARTSRLITMGEMASTLAHELNQPLSAIANYSSGCVNRLKSGQFQIEDILGAMEKASTQANRAGNIVRRIRDFVRKSEPRRSLISIRQVTEEALGIAEIEARRLGTRILTSLPDDLPDVLADRIMIEQVLMNLIKNAAEAMQDIPLDDRVIHIEARHSDDHIEVSVADRGCGISTASLDELFSPFFTTKQDGMGMGLNICRSIIEFHKGRLWVDANPTGGSIFRFTLALEKSLESHHDT</sequence>
<dbReference type="RefSeq" id="WP_170020360.1">
    <property type="nucleotide sequence ID" value="NZ_JABCSC020000001.1"/>
</dbReference>
<dbReference type="Proteomes" id="UP000778523">
    <property type="component" value="Unassembled WGS sequence"/>
</dbReference>
<evidence type="ECO:0000256" key="2">
    <source>
        <dbReference type="ARBA" id="ARBA00012438"/>
    </source>
</evidence>
<dbReference type="Gene3D" id="3.30.450.20">
    <property type="entry name" value="PAS domain"/>
    <property type="match status" value="3"/>
</dbReference>
<keyword evidence="4" id="KW-0808">Transferase</keyword>
<evidence type="ECO:0000259" key="9">
    <source>
        <dbReference type="PROSITE" id="PS50113"/>
    </source>
</evidence>
<feature type="domain" description="PAS" evidence="8">
    <location>
        <begin position="99"/>
        <end position="153"/>
    </location>
</feature>
<dbReference type="PROSITE" id="PS50109">
    <property type="entry name" value="HIS_KIN"/>
    <property type="match status" value="1"/>
</dbReference>
<dbReference type="Gene3D" id="1.10.287.130">
    <property type="match status" value="1"/>
</dbReference>
<feature type="domain" description="PAS" evidence="8">
    <location>
        <begin position="203"/>
        <end position="275"/>
    </location>
</feature>
<dbReference type="SMART" id="SM00388">
    <property type="entry name" value="HisKA"/>
    <property type="match status" value="1"/>
</dbReference>
<dbReference type="PROSITE" id="PS50113">
    <property type="entry name" value="PAC"/>
    <property type="match status" value="1"/>
</dbReference>
<dbReference type="Pfam" id="PF02518">
    <property type="entry name" value="HATPase_c"/>
    <property type="match status" value="1"/>
</dbReference>
<dbReference type="InterPro" id="IPR003594">
    <property type="entry name" value="HATPase_dom"/>
</dbReference>
<name>A0ABX2IBZ0_9RHOO</name>
<dbReference type="InterPro" id="IPR036890">
    <property type="entry name" value="HATPase_C_sf"/>
</dbReference>
<dbReference type="SUPFAM" id="SSF55874">
    <property type="entry name" value="ATPase domain of HSP90 chaperone/DNA topoisomerase II/histidine kinase"/>
    <property type="match status" value="1"/>
</dbReference>
<evidence type="ECO:0000256" key="3">
    <source>
        <dbReference type="ARBA" id="ARBA00022553"/>
    </source>
</evidence>
<gene>
    <name evidence="10" type="ORF">HJ583_003010</name>
</gene>
<feature type="domain" description="Histidine kinase" evidence="7">
    <location>
        <begin position="472"/>
        <end position="687"/>
    </location>
</feature>
<keyword evidence="5" id="KW-0418">Kinase</keyword>
<dbReference type="PROSITE" id="PS50112">
    <property type="entry name" value="PAS"/>
    <property type="match status" value="2"/>
</dbReference>
<dbReference type="Gene3D" id="3.30.565.10">
    <property type="entry name" value="Histidine kinase-like ATPase, C-terminal domain"/>
    <property type="match status" value="1"/>
</dbReference>
<dbReference type="SMART" id="SM00086">
    <property type="entry name" value="PAC"/>
    <property type="match status" value="2"/>
</dbReference>
<dbReference type="InterPro" id="IPR000700">
    <property type="entry name" value="PAS-assoc_C"/>
</dbReference>
<dbReference type="SMART" id="SM00091">
    <property type="entry name" value="PAS"/>
    <property type="match status" value="2"/>
</dbReference>
<comment type="caution">
    <text evidence="10">The sequence shown here is derived from an EMBL/GenBank/DDBJ whole genome shotgun (WGS) entry which is preliminary data.</text>
</comment>
<dbReference type="SUPFAM" id="SSF47384">
    <property type="entry name" value="Homodimeric domain of signal transducing histidine kinase"/>
    <property type="match status" value="1"/>
</dbReference>
<evidence type="ECO:0000259" key="8">
    <source>
        <dbReference type="PROSITE" id="PS50112"/>
    </source>
</evidence>
<comment type="catalytic activity">
    <reaction evidence="1">
        <text>ATP + protein L-histidine = ADP + protein N-phospho-L-histidine.</text>
        <dbReference type="EC" id="2.7.13.3"/>
    </reaction>
</comment>
<keyword evidence="11" id="KW-1185">Reference proteome</keyword>
<evidence type="ECO:0000256" key="5">
    <source>
        <dbReference type="ARBA" id="ARBA00022777"/>
    </source>
</evidence>
<keyword evidence="3" id="KW-0597">Phosphoprotein</keyword>
<dbReference type="NCBIfam" id="TIGR00229">
    <property type="entry name" value="sensory_box"/>
    <property type="match status" value="2"/>
</dbReference>
<dbReference type="EC" id="2.7.13.3" evidence="2"/>
<dbReference type="CDD" id="cd00130">
    <property type="entry name" value="PAS"/>
    <property type="match status" value="2"/>
</dbReference>
<dbReference type="PANTHER" id="PTHR43304:SF1">
    <property type="entry name" value="PAC DOMAIN-CONTAINING PROTEIN"/>
    <property type="match status" value="1"/>
</dbReference>
<dbReference type="InterPro" id="IPR036097">
    <property type="entry name" value="HisK_dim/P_sf"/>
</dbReference>
<accession>A0ABX2IBZ0</accession>
<dbReference type="EMBL" id="JABCSC020000001">
    <property type="protein sequence ID" value="NSL53986.1"/>
    <property type="molecule type" value="Genomic_DNA"/>
</dbReference>
<keyword evidence="6" id="KW-0472">Membrane</keyword>
<organism evidence="10 11">
    <name type="scientific">Uliginosibacterium aquaticum</name>
    <dbReference type="NCBI Taxonomy" id="2731212"/>
    <lineage>
        <taxon>Bacteria</taxon>
        <taxon>Pseudomonadati</taxon>
        <taxon>Pseudomonadota</taxon>
        <taxon>Betaproteobacteria</taxon>
        <taxon>Rhodocyclales</taxon>
        <taxon>Zoogloeaceae</taxon>
        <taxon>Uliginosibacterium</taxon>
    </lineage>
</organism>
<dbReference type="InterPro" id="IPR052162">
    <property type="entry name" value="Sensor_kinase/Photoreceptor"/>
</dbReference>